<feature type="region of interest" description="Disordered" evidence="1">
    <location>
        <begin position="540"/>
        <end position="566"/>
    </location>
</feature>
<dbReference type="EMBL" id="JAGPXE010000010">
    <property type="protein sequence ID" value="MBQ0926626.1"/>
    <property type="molecule type" value="Genomic_DNA"/>
</dbReference>
<evidence type="ECO:0000256" key="1">
    <source>
        <dbReference type="SAM" id="MobiDB-lite"/>
    </source>
</evidence>
<feature type="compositionally biased region" description="Polar residues" evidence="1">
    <location>
        <begin position="1"/>
        <end position="11"/>
    </location>
</feature>
<accession>A0ABS5DK14</accession>
<comment type="caution">
    <text evidence="2">The sequence shown here is derived from an EMBL/GenBank/DDBJ whole genome shotgun (WGS) entry which is preliminary data.</text>
</comment>
<dbReference type="SUPFAM" id="SSF109709">
    <property type="entry name" value="KorB DNA-binding domain-like"/>
    <property type="match status" value="1"/>
</dbReference>
<evidence type="ECO:0000313" key="2">
    <source>
        <dbReference type="EMBL" id="MBQ0926626.1"/>
    </source>
</evidence>
<gene>
    <name evidence="2" type="ORF">KBO27_21980</name>
</gene>
<protein>
    <recommendedName>
        <fullName evidence="4">ParB/Sulfiredoxin domain-containing protein</fullName>
    </recommendedName>
</protein>
<organism evidence="2 3">
    <name type="scientific">Saccharopolyspora endophytica</name>
    <dbReference type="NCBI Taxonomy" id="543886"/>
    <lineage>
        <taxon>Bacteria</taxon>
        <taxon>Bacillati</taxon>
        <taxon>Actinomycetota</taxon>
        <taxon>Actinomycetes</taxon>
        <taxon>Pseudonocardiales</taxon>
        <taxon>Pseudonocardiaceae</taxon>
        <taxon>Saccharopolyspora</taxon>
    </lineage>
</organism>
<sequence length="566" mass="62009">MSTTGTDQITPETAPAITEQSTAEPDTYPYVLRGVDPREVRADGNSREVGDVRKRRPELVASVAEHGVNPMVSIINVAPAPEDGVLDVLVGFHRHAAAVEVKGLENPDLTIDVLVHAPGTTRQDILVAQGIENFHREGFSPTEEAGLYEQLALAGLGDDAIAQKLTRPVERVRAGRAVAATPRTREAGDTVPNTDLLVLAQLSESADDEKAHDELVAVLERAPHDFEWKLGQLRRRRDQHAKKAEEEQRLVEQGYALLDNAYDLPEGTARLDKLCTGDDETPLDPAEHRACPGRAAVVDVDPGLTVRITELCTGFAAHGHRTIDSVRVAAAEDQLRADGVPVADPDAEGAVQLRELFADETAERPLTVDEHAGCPGHAAYAEIRWSSVDIHYVCTDYSAHGHILRTSPTAQPEPDPAFKSAEIKRAAANNKLWREAKADRREWLAKYFHGWRKRKPADLPARVHHWLALAPVLANDYLEEAAPANRYACTLLKLGEPEGYRRDSNPLVVHLRKKSTTESQAVLIRLAQVIGACEQHWDRAYTESAGDQDEDDEADGDDGDGDPQMA</sequence>
<feature type="region of interest" description="Disordered" evidence="1">
    <location>
        <begin position="1"/>
        <end position="29"/>
    </location>
</feature>
<keyword evidence="3" id="KW-1185">Reference proteome</keyword>
<dbReference type="RefSeq" id="WP_210971780.1">
    <property type="nucleotide sequence ID" value="NZ_JAGPXE010000010.1"/>
</dbReference>
<feature type="compositionally biased region" description="Acidic residues" evidence="1">
    <location>
        <begin position="546"/>
        <end position="566"/>
    </location>
</feature>
<name>A0ABS5DK14_9PSEU</name>
<evidence type="ECO:0000313" key="3">
    <source>
        <dbReference type="Proteomes" id="UP000674084"/>
    </source>
</evidence>
<proteinExistence type="predicted"/>
<reference evidence="2 3" key="1">
    <citation type="submission" date="2021-04" db="EMBL/GenBank/DDBJ databases">
        <title>Whole-genome sequencing of Saccharopolyspora endophytica KCTC 19397.</title>
        <authorList>
            <person name="Ay H."/>
            <person name="Saygin H."/>
            <person name="Sahin N."/>
        </authorList>
    </citation>
    <scope>NUCLEOTIDE SEQUENCE [LARGE SCALE GENOMIC DNA]</scope>
    <source>
        <strain evidence="2 3">KCTC 19397</strain>
    </source>
</reference>
<evidence type="ECO:0008006" key="4">
    <source>
        <dbReference type="Google" id="ProtNLM"/>
    </source>
</evidence>
<dbReference type="Proteomes" id="UP000674084">
    <property type="component" value="Unassembled WGS sequence"/>
</dbReference>